<dbReference type="GeneID" id="25257940"/>
<dbReference type="SMART" id="SM01372">
    <property type="entry name" value="E2F_TDP"/>
    <property type="match status" value="1"/>
</dbReference>
<protein>
    <submittedName>
        <fullName evidence="7">E2f1-like protein</fullName>
    </submittedName>
</protein>
<evidence type="ECO:0000256" key="2">
    <source>
        <dbReference type="ARBA" id="ARBA00023015"/>
    </source>
</evidence>
<dbReference type="Proteomes" id="UP000029725">
    <property type="component" value="Unassembled WGS sequence"/>
</dbReference>
<feature type="domain" description="E2F/DP family winged-helix DNA-binding" evidence="6">
    <location>
        <begin position="41"/>
        <end position="106"/>
    </location>
</feature>
<dbReference type="RefSeq" id="XP_013239604.1">
    <property type="nucleotide sequence ID" value="XM_013384150.1"/>
</dbReference>
<dbReference type="InterPro" id="IPR037241">
    <property type="entry name" value="E2F-DP_heterodim"/>
</dbReference>
<dbReference type="Gene3D" id="1.10.10.10">
    <property type="entry name" value="Winged helix-like DNA-binding domain superfamily/Winged helix DNA-binding domain"/>
    <property type="match status" value="1"/>
</dbReference>
<evidence type="ECO:0000256" key="4">
    <source>
        <dbReference type="ARBA" id="ARBA00023163"/>
    </source>
</evidence>
<dbReference type="SUPFAM" id="SSF144074">
    <property type="entry name" value="E2F-DP heterodimerization region"/>
    <property type="match status" value="1"/>
</dbReference>
<name>A0A098VVK4_9MICR</name>
<sequence length="259" mass="28112">MISSPGFVAATAVPSVSSPMNFSTHPLSAPPSSSISSSPCRFDNSLGLLTRKFVQLLKDSTNGTVDLNEASAKLEVQKRRIYDITNVLEGIGLIEKKSKNTVQWRLAYVLHTDIRDLPKFSEDTLFAVKAPYGSTLEVPEPESSGTAGGRDIASPYQHHHELQLSSKNGPIDVYLIQDHGSLKQTTSSELLDCVDGTIAPAPLKLNQGAYLELAQPEVDLAIGGTGDDIQTGQYFDYSEILNVFNLPVDANQLSQEHQQ</sequence>
<dbReference type="HOGENOM" id="CLU_1073954_0_0_1"/>
<gene>
    <name evidence="7" type="ORF">DI09_107p20</name>
</gene>
<dbReference type="GO" id="GO:0046983">
    <property type="term" value="F:protein dimerization activity"/>
    <property type="evidence" value="ECO:0007669"/>
    <property type="project" value="InterPro"/>
</dbReference>
<proteinExistence type="inferred from homology"/>
<accession>A0A098VVK4</accession>
<dbReference type="EMBL" id="JMKJ01000008">
    <property type="protein sequence ID" value="KGG53168.1"/>
    <property type="molecule type" value="Genomic_DNA"/>
</dbReference>
<comment type="similarity">
    <text evidence="1 5">Belongs to the E2F/DP family.</text>
</comment>
<dbReference type="VEuPathDB" id="MicrosporidiaDB:DI09_107p20"/>
<dbReference type="SUPFAM" id="SSF46785">
    <property type="entry name" value="Winged helix' DNA-binding domain"/>
    <property type="match status" value="1"/>
</dbReference>
<dbReference type="PANTHER" id="PTHR12081">
    <property type="entry name" value="TRANSCRIPTION FACTOR E2F"/>
    <property type="match status" value="1"/>
</dbReference>
<evidence type="ECO:0000256" key="5">
    <source>
        <dbReference type="RuleBase" id="RU003796"/>
    </source>
</evidence>
<dbReference type="InterPro" id="IPR036388">
    <property type="entry name" value="WH-like_DNA-bd_sf"/>
</dbReference>
<comment type="caution">
    <text evidence="7">The sequence shown here is derived from an EMBL/GenBank/DDBJ whole genome shotgun (WGS) entry which is preliminary data.</text>
</comment>
<dbReference type="GO" id="GO:0090575">
    <property type="term" value="C:RNA polymerase II transcription regulator complex"/>
    <property type="evidence" value="ECO:0007669"/>
    <property type="project" value="TreeGrafter"/>
</dbReference>
<evidence type="ECO:0000256" key="3">
    <source>
        <dbReference type="ARBA" id="ARBA00023125"/>
    </source>
</evidence>
<organism evidence="7 8">
    <name type="scientific">Mitosporidium daphniae</name>
    <dbReference type="NCBI Taxonomy" id="1485682"/>
    <lineage>
        <taxon>Eukaryota</taxon>
        <taxon>Fungi</taxon>
        <taxon>Fungi incertae sedis</taxon>
        <taxon>Microsporidia</taxon>
        <taxon>Mitosporidium</taxon>
    </lineage>
</organism>
<dbReference type="AlphaFoldDB" id="A0A098VVK4"/>
<reference evidence="7 8" key="1">
    <citation type="submission" date="2014-04" db="EMBL/GenBank/DDBJ databases">
        <title>A new species of microsporidia sheds light on the evolution of extreme parasitism.</title>
        <authorList>
            <person name="Haag K.L."/>
            <person name="James T.Y."/>
            <person name="Larsson R."/>
            <person name="Schaer T.M."/>
            <person name="Refardt D."/>
            <person name="Pombert J.-F."/>
            <person name="Ebert D."/>
        </authorList>
    </citation>
    <scope>NUCLEOTIDE SEQUENCE [LARGE SCALE GENOMIC DNA]</scope>
    <source>
        <strain evidence="7 8">UGP3</strain>
        <tissue evidence="7">Spores</tissue>
    </source>
</reference>
<dbReference type="OrthoDB" id="1743261at2759"/>
<keyword evidence="5" id="KW-0539">Nucleus</keyword>
<keyword evidence="8" id="KW-1185">Reference proteome</keyword>
<dbReference type="InterPro" id="IPR015633">
    <property type="entry name" value="E2F"/>
</dbReference>
<keyword evidence="2 5" id="KW-0805">Transcription regulation</keyword>
<keyword evidence="3 5" id="KW-0238">DNA-binding</keyword>
<dbReference type="InterPro" id="IPR036390">
    <property type="entry name" value="WH_DNA-bd_sf"/>
</dbReference>
<dbReference type="GO" id="GO:0000978">
    <property type="term" value="F:RNA polymerase II cis-regulatory region sequence-specific DNA binding"/>
    <property type="evidence" value="ECO:0007669"/>
    <property type="project" value="InterPro"/>
</dbReference>
<comment type="subcellular location">
    <subcellularLocation>
        <location evidence="5">Nucleus</location>
    </subcellularLocation>
</comment>
<dbReference type="FunFam" id="1.10.10.10:FF:000008">
    <property type="entry name" value="E2F transcription factor 1"/>
    <property type="match status" value="1"/>
</dbReference>
<evidence type="ECO:0000259" key="6">
    <source>
        <dbReference type="SMART" id="SM01372"/>
    </source>
</evidence>
<keyword evidence="4 5" id="KW-0804">Transcription</keyword>
<dbReference type="PANTHER" id="PTHR12081:SF18">
    <property type="entry name" value="TRANSCRIPTION FACTOR E2F2-RELATED"/>
    <property type="match status" value="1"/>
</dbReference>
<dbReference type="Pfam" id="PF02319">
    <property type="entry name" value="WHD_E2F_TDP"/>
    <property type="match status" value="1"/>
</dbReference>
<dbReference type="InterPro" id="IPR003316">
    <property type="entry name" value="E2F_WHTH_DNA-bd_dom"/>
</dbReference>
<dbReference type="GO" id="GO:0000981">
    <property type="term" value="F:DNA-binding transcription factor activity, RNA polymerase II-specific"/>
    <property type="evidence" value="ECO:0007669"/>
    <property type="project" value="TreeGrafter"/>
</dbReference>
<evidence type="ECO:0000256" key="1">
    <source>
        <dbReference type="ARBA" id="ARBA00010940"/>
    </source>
</evidence>
<evidence type="ECO:0000313" key="8">
    <source>
        <dbReference type="Proteomes" id="UP000029725"/>
    </source>
</evidence>
<evidence type="ECO:0000313" key="7">
    <source>
        <dbReference type="EMBL" id="KGG53168.1"/>
    </source>
</evidence>